<keyword evidence="1" id="KW-1133">Transmembrane helix</keyword>
<feature type="domain" description="Major facilitator superfamily (MFS) profile" evidence="2">
    <location>
        <begin position="10"/>
        <end position="271"/>
    </location>
</feature>
<evidence type="ECO:0000256" key="1">
    <source>
        <dbReference type="SAM" id="Phobius"/>
    </source>
</evidence>
<comment type="caution">
    <text evidence="3">The sequence shown here is derived from an EMBL/GenBank/DDBJ whole genome shotgun (WGS) entry which is preliminary data.</text>
</comment>
<dbReference type="GO" id="GO:0022857">
    <property type="term" value="F:transmembrane transporter activity"/>
    <property type="evidence" value="ECO:0007669"/>
    <property type="project" value="InterPro"/>
</dbReference>
<dbReference type="CDD" id="cd17370">
    <property type="entry name" value="MFS_MJ1317_like"/>
    <property type="match status" value="1"/>
</dbReference>
<dbReference type="PANTHER" id="PTHR23518">
    <property type="entry name" value="C-METHYLTRANSFERASE"/>
    <property type="match status" value="1"/>
</dbReference>
<feature type="transmembrane region" description="Helical" evidence="1">
    <location>
        <begin position="77"/>
        <end position="99"/>
    </location>
</feature>
<dbReference type="PANTHER" id="PTHR23518:SF2">
    <property type="entry name" value="MAJOR FACILITATOR SUPERFAMILY TRANSPORTER"/>
    <property type="match status" value="1"/>
</dbReference>
<dbReference type="PROSITE" id="PS50850">
    <property type="entry name" value="MFS"/>
    <property type="match status" value="1"/>
</dbReference>
<feature type="transmembrane region" description="Helical" evidence="1">
    <location>
        <begin position="244"/>
        <end position="263"/>
    </location>
</feature>
<keyword evidence="1" id="KW-0472">Membrane</keyword>
<dbReference type="AlphaFoldDB" id="X1AGE1"/>
<dbReference type="InterPro" id="IPR011701">
    <property type="entry name" value="MFS"/>
</dbReference>
<protein>
    <recommendedName>
        <fullName evidence="2">Major facilitator superfamily (MFS) profile domain-containing protein</fullName>
    </recommendedName>
</protein>
<feature type="transmembrane region" description="Helical" evidence="1">
    <location>
        <begin position="165"/>
        <end position="185"/>
    </location>
</feature>
<dbReference type="Pfam" id="PF07690">
    <property type="entry name" value="MFS_1"/>
    <property type="match status" value="1"/>
</dbReference>
<reference evidence="3" key="1">
    <citation type="journal article" date="2014" name="Front. Microbiol.">
        <title>High frequency of phylogenetically diverse reductive dehalogenase-homologous genes in deep subseafloor sedimentary metagenomes.</title>
        <authorList>
            <person name="Kawai M."/>
            <person name="Futagami T."/>
            <person name="Toyoda A."/>
            <person name="Takaki Y."/>
            <person name="Nishi S."/>
            <person name="Hori S."/>
            <person name="Arai W."/>
            <person name="Tsubouchi T."/>
            <person name="Morono Y."/>
            <person name="Uchiyama I."/>
            <person name="Ito T."/>
            <person name="Fujiyama A."/>
            <person name="Inagaki F."/>
            <person name="Takami H."/>
        </authorList>
    </citation>
    <scope>NUCLEOTIDE SEQUENCE</scope>
    <source>
        <strain evidence="3">Expedition CK06-06</strain>
    </source>
</reference>
<dbReference type="InterPro" id="IPR036259">
    <property type="entry name" value="MFS_trans_sf"/>
</dbReference>
<keyword evidence="1" id="KW-0812">Transmembrane</keyword>
<name>X1AGE1_9ZZZZ</name>
<proteinExistence type="predicted"/>
<accession>X1AGE1</accession>
<sequence>MVDEKESKRAIRIFGLASFLNDMGSDMIYPIWPLFVTNVLKANMSTLGFIDGLGEAIVSLSQIVSGYISDRIRKRKIFIWPGYLMSSISRVGYAISSIWQHLIPFKILDRAGKIRGAPRDAEIADLSTDENRGKNFGFLRTMDNLGAVCGTLLCLLLFNKLGYKNLFLIAAIPSFIGAIIILMFIKERRAGITKVFRSLTLKDFNKNLILFLILSTIFALGAFSYSFLLIFAKELGFQIKFIPVLYLIFSVVATLTALPFGGLSDSGDRTH</sequence>
<dbReference type="InterPro" id="IPR020846">
    <property type="entry name" value="MFS_dom"/>
</dbReference>
<dbReference type="EMBL" id="BART01001435">
    <property type="protein sequence ID" value="GAG68837.1"/>
    <property type="molecule type" value="Genomic_DNA"/>
</dbReference>
<evidence type="ECO:0000259" key="2">
    <source>
        <dbReference type="PROSITE" id="PS50850"/>
    </source>
</evidence>
<feature type="transmembrane region" description="Helical" evidence="1">
    <location>
        <begin position="208"/>
        <end position="232"/>
    </location>
</feature>
<evidence type="ECO:0000313" key="3">
    <source>
        <dbReference type="EMBL" id="GAG68837.1"/>
    </source>
</evidence>
<dbReference type="Gene3D" id="1.20.1250.20">
    <property type="entry name" value="MFS general substrate transporter like domains"/>
    <property type="match status" value="1"/>
</dbReference>
<dbReference type="SUPFAM" id="SSF103473">
    <property type="entry name" value="MFS general substrate transporter"/>
    <property type="match status" value="1"/>
</dbReference>
<organism evidence="3">
    <name type="scientific">marine sediment metagenome</name>
    <dbReference type="NCBI Taxonomy" id="412755"/>
    <lineage>
        <taxon>unclassified sequences</taxon>
        <taxon>metagenomes</taxon>
        <taxon>ecological metagenomes</taxon>
    </lineage>
</organism>
<feature type="transmembrane region" description="Helical" evidence="1">
    <location>
        <begin position="137"/>
        <end position="158"/>
    </location>
</feature>
<gene>
    <name evidence="3" type="ORF">S01H4_05075</name>
</gene>